<dbReference type="EMBL" id="LSRX01000087">
    <property type="protein sequence ID" value="OLQ09910.1"/>
    <property type="molecule type" value="Genomic_DNA"/>
</dbReference>
<name>A0A1Q9ER70_SYMMI</name>
<feature type="signal peptide" evidence="1">
    <location>
        <begin position="1"/>
        <end position="27"/>
    </location>
</feature>
<accession>A0A1Q9ER70</accession>
<sequence>MRHDDAGRRKHKPSWARLWPWLLLASAAPVGKLTEAFVRSGARPTRWQLARRAQETEGPAIGLDIGTTNSAVAVRREDGRFLVVPPPGRTI</sequence>
<dbReference type="OrthoDB" id="3789372at2759"/>
<evidence type="ECO:0000313" key="3">
    <source>
        <dbReference type="Proteomes" id="UP000186817"/>
    </source>
</evidence>
<feature type="chain" id="PRO_5012773814" description="Hsp70 family protein" evidence="1">
    <location>
        <begin position="28"/>
        <end position="91"/>
    </location>
</feature>
<protein>
    <recommendedName>
        <fullName evidence="4">Hsp70 family protein</fullName>
    </recommendedName>
</protein>
<proteinExistence type="predicted"/>
<organism evidence="2 3">
    <name type="scientific">Symbiodinium microadriaticum</name>
    <name type="common">Dinoflagellate</name>
    <name type="synonym">Zooxanthella microadriatica</name>
    <dbReference type="NCBI Taxonomy" id="2951"/>
    <lineage>
        <taxon>Eukaryota</taxon>
        <taxon>Sar</taxon>
        <taxon>Alveolata</taxon>
        <taxon>Dinophyceae</taxon>
        <taxon>Suessiales</taxon>
        <taxon>Symbiodiniaceae</taxon>
        <taxon>Symbiodinium</taxon>
    </lineage>
</organism>
<keyword evidence="3" id="KW-1185">Reference proteome</keyword>
<dbReference type="AlphaFoldDB" id="A0A1Q9ER70"/>
<evidence type="ECO:0000256" key="1">
    <source>
        <dbReference type="SAM" id="SignalP"/>
    </source>
</evidence>
<evidence type="ECO:0008006" key="4">
    <source>
        <dbReference type="Google" id="ProtNLM"/>
    </source>
</evidence>
<comment type="caution">
    <text evidence="2">The sequence shown here is derived from an EMBL/GenBank/DDBJ whole genome shotgun (WGS) entry which is preliminary data.</text>
</comment>
<reference evidence="2 3" key="1">
    <citation type="submission" date="2016-02" db="EMBL/GenBank/DDBJ databases">
        <title>Genome analysis of coral dinoflagellate symbionts highlights evolutionary adaptations to a symbiotic lifestyle.</title>
        <authorList>
            <person name="Aranda M."/>
            <person name="Li Y."/>
            <person name="Liew Y.J."/>
            <person name="Baumgarten S."/>
            <person name="Simakov O."/>
            <person name="Wilson M."/>
            <person name="Piel J."/>
            <person name="Ashoor H."/>
            <person name="Bougouffa S."/>
            <person name="Bajic V.B."/>
            <person name="Ryu T."/>
            <person name="Ravasi T."/>
            <person name="Bayer T."/>
            <person name="Micklem G."/>
            <person name="Kim H."/>
            <person name="Bhak J."/>
            <person name="Lajeunesse T.C."/>
            <person name="Voolstra C.R."/>
        </authorList>
    </citation>
    <scope>NUCLEOTIDE SEQUENCE [LARGE SCALE GENOMIC DNA]</scope>
    <source>
        <strain evidence="2 3">CCMP2467</strain>
    </source>
</reference>
<gene>
    <name evidence="2" type="ORF">AK812_SmicGene6401</name>
</gene>
<keyword evidence="1" id="KW-0732">Signal</keyword>
<evidence type="ECO:0000313" key="2">
    <source>
        <dbReference type="EMBL" id="OLQ09910.1"/>
    </source>
</evidence>
<dbReference type="Proteomes" id="UP000186817">
    <property type="component" value="Unassembled WGS sequence"/>
</dbReference>